<comment type="caution">
    <text evidence="1">The sequence shown here is derived from an EMBL/GenBank/DDBJ whole genome shotgun (WGS) entry which is preliminary data.</text>
</comment>
<reference evidence="1 2" key="1">
    <citation type="journal article" date="2019" name="Int. J. Syst. Evol. Microbiol.">
        <title>The Global Catalogue of Microorganisms (GCM) 10K type strain sequencing project: providing services to taxonomists for standard genome sequencing and annotation.</title>
        <authorList>
            <consortium name="The Broad Institute Genomics Platform"/>
            <consortium name="The Broad Institute Genome Sequencing Center for Infectious Disease"/>
            <person name="Wu L."/>
            <person name="Ma J."/>
        </authorList>
    </citation>
    <scope>NUCLEOTIDE SEQUENCE [LARGE SCALE GENOMIC DNA]</scope>
    <source>
        <strain evidence="1 2">JCM 14545</strain>
    </source>
</reference>
<accession>A0ABN2SUE9</accession>
<sequence length="172" mass="17817">MFGSKRILATIGTVLCVLAIVFTLLAQNAAVKKLNELGAPAAGFEASSQTYAVGDTHRGTDIDITVAEPKGFTTGTYAMPKQNAKGVSYQVTVANHSAKPWPAAMLLIQATAGSTPAEQVFDTAGGFSGVPSQDVLSGKSLTFRIGFLDSPGDVAIEVGTAGEDKAHFAQKR</sequence>
<evidence type="ECO:0000313" key="1">
    <source>
        <dbReference type="EMBL" id="GAA1992721.1"/>
    </source>
</evidence>
<dbReference type="Proteomes" id="UP001501116">
    <property type="component" value="Unassembled WGS sequence"/>
</dbReference>
<keyword evidence="2" id="KW-1185">Reference proteome</keyword>
<dbReference type="EMBL" id="BAAANN010000066">
    <property type="protein sequence ID" value="GAA1992721.1"/>
    <property type="molecule type" value="Genomic_DNA"/>
</dbReference>
<evidence type="ECO:0008006" key="3">
    <source>
        <dbReference type="Google" id="ProtNLM"/>
    </source>
</evidence>
<evidence type="ECO:0000313" key="2">
    <source>
        <dbReference type="Proteomes" id="UP001501116"/>
    </source>
</evidence>
<proteinExistence type="predicted"/>
<protein>
    <recommendedName>
        <fullName evidence="3">DUF4352 domain-containing protein</fullName>
    </recommendedName>
</protein>
<gene>
    <name evidence="1" type="ORF">GCM10009754_84750</name>
</gene>
<organism evidence="1 2">
    <name type="scientific">Amycolatopsis minnesotensis</name>
    <dbReference type="NCBI Taxonomy" id="337894"/>
    <lineage>
        <taxon>Bacteria</taxon>
        <taxon>Bacillati</taxon>
        <taxon>Actinomycetota</taxon>
        <taxon>Actinomycetes</taxon>
        <taxon>Pseudonocardiales</taxon>
        <taxon>Pseudonocardiaceae</taxon>
        <taxon>Amycolatopsis</taxon>
    </lineage>
</organism>
<name>A0ABN2SUE9_9PSEU</name>